<keyword evidence="3" id="KW-1185">Reference proteome</keyword>
<feature type="region of interest" description="Disordered" evidence="1">
    <location>
        <begin position="44"/>
        <end position="73"/>
    </location>
</feature>
<dbReference type="RefSeq" id="WP_347936902.1">
    <property type="nucleotide sequence ID" value="NZ_CP158160.1"/>
</dbReference>
<comment type="caution">
    <text evidence="2">The sequence shown here is derived from an EMBL/GenBank/DDBJ whole genome shotgun (WGS) entry which is preliminary data.</text>
</comment>
<sequence>MRTPDSMEPGDDSISCGDIGVLLDRQRSHIYLVINAGNPSMPDIADHQAISPPPLQVAGNGAMPQTGFFPRAD</sequence>
<dbReference type="Proteomes" id="UP001462502">
    <property type="component" value="Unassembled WGS sequence"/>
</dbReference>
<reference evidence="2 3" key="1">
    <citation type="submission" date="2024-05" db="EMBL/GenBank/DDBJ databases">
        <authorList>
            <person name="De Oliveira J.P."/>
            <person name="Noriler S.A."/>
            <person name="De Oliveira A.G."/>
            <person name="Sipoli D.S."/>
        </authorList>
    </citation>
    <scope>NUCLEOTIDE SEQUENCE [LARGE SCALE GENOMIC DNA]</scope>
    <source>
        <strain evidence="2 3">LABIM192</strain>
    </source>
</reference>
<name>A0ABV0IRK3_9NEIS</name>
<evidence type="ECO:0000313" key="2">
    <source>
        <dbReference type="EMBL" id="MEO9383906.1"/>
    </source>
</evidence>
<evidence type="ECO:0000256" key="1">
    <source>
        <dbReference type="SAM" id="MobiDB-lite"/>
    </source>
</evidence>
<organism evidence="2 3">
    <name type="scientific">Chromobacterium phragmitis</name>
    <dbReference type="NCBI Taxonomy" id="2202141"/>
    <lineage>
        <taxon>Bacteria</taxon>
        <taxon>Pseudomonadati</taxon>
        <taxon>Pseudomonadota</taxon>
        <taxon>Betaproteobacteria</taxon>
        <taxon>Neisseriales</taxon>
        <taxon>Chromobacteriaceae</taxon>
        <taxon>Chromobacterium</taxon>
    </lineage>
</organism>
<proteinExistence type="predicted"/>
<dbReference type="EMBL" id="JBDXMI010000001">
    <property type="protein sequence ID" value="MEO9383906.1"/>
    <property type="molecule type" value="Genomic_DNA"/>
</dbReference>
<protein>
    <submittedName>
        <fullName evidence="2">Uncharacterized protein</fullName>
    </submittedName>
</protein>
<evidence type="ECO:0000313" key="3">
    <source>
        <dbReference type="Proteomes" id="UP001462502"/>
    </source>
</evidence>
<accession>A0ABV0IRK3</accession>
<gene>
    <name evidence="2" type="ORF">ABI908_07200</name>
</gene>